<proteinExistence type="predicted"/>
<dbReference type="Gene3D" id="3.30.750.140">
    <property type="match status" value="1"/>
</dbReference>
<comment type="caution">
    <text evidence="2">The sequence shown here is derived from an EMBL/GenBank/DDBJ whole genome shotgun (WGS) entry which is preliminary data.</text>
</comment>
<accession>W6MDT6</accession>
<dbReference type="AlphaFoldDB" id="W6MDT6"/>
<evidence type="ECO:0000256" key="1">
    <source>
        <dbReference type="SAM" id="MobiDB-lite"/>
    </source>
</evidence>
<feature type="region of interest" description="Disordered" evidence="1">
    <location>
        <begin position="1"/>
        <end position="194"/>
    </location>
</feature>
<gene>
    <name evidence="2" type="ORF">BN873_490037</name>
</gene>
<feature type="compositionally biased region" description="Polar residues" evidence="1">
    <location>
        <begin position="121"/>
        <end position="146"/>
    </location>
</feature>
<sequence length="335" mass="35246">MATMIANATEAASRSPQPQAEPSRSGSSSAAGRDVASDEQAFTAALQGEPASADKTLAGSPVKQMDKALLPERQAAIQRGEKPDARPVDVFGAALPPGSPLSPESLIGTPRNLISVELSPQGKNQPAASSREASTAPPTLAVSDSSEAPLPSRAAPNAQTTLSATSDREPTRRTTDSKTADDKTDPNPTATLALGDSILRGLQGKSEPELAAVGSPAVSESNLSEIVDKVAARILVADRSTGAPEVRITLNQSFLNGAEVRVRQDGGQIVVELTSPNPESQSFLRERGNDLQQTLQDRLGGEVRVEIRSQDAGRDPQDGRSRQHRSVQDEWEAER</sequence>
<dbReference type="InterPro" id="IPR038610">
    <property type="entry name" value="FliK-like_C_sf"/>
</dbReference>
<dbReference type="Proteomes" id="UP000035760">
    <property type="component" value="Unassembled WGS sequence"/>
</dbReference>
<evidence type="ECO:0000313" key="3">
    <source>
        <dbReference type="Proteomes" id="UP000035760"/>
    </source>
</evidence>
<dbReference type="EMBL" id="CBTJ020000057">
    <property type="protein sequence ID" value="CDI03428.1"/>
    <property type="molecule type" value="Genomic_DNA"/>
</dbReference>
<feature type="region of interest" description="Disordered" evidence="1">
    <location>
        <begin position="295"/>
        <end position="335"/>
    </location>
</feature>
<feature type="compositionally biased region" description="Low complexity" evidence="1">
    <location>
        <begin position="23"/>
        <end position="33"/>
    </location>
</feature>
<evidence type="ECO:0000313" key="2">
    <source>
        <dbReference type="EMBL" id="CDI03428.1"/>
    </source>
</evidence>
<reference evidence="2" key="2">
    <citation type="submission" date="2014-03" db="EMBL/GenBank/DDBJ databases">
        <title>Candidatus Competibacter-lineage genomes retrieved from metagenomes reveal functional metabolic diversity.</title>
        <authorList>
            <person name="McIlroy S.J."/>
            <person name="Albertsen M."/>
            <person name="Andresen E.K."/>
            <person name="Saunders A.M."/>
            <person name="Kristiansen R."/>
            <person name="Stokholm-Bjerregaard M."/>
            <person name="Nielsen K.L."/>
            <person name="Nielsen P.H."/>
        </authorList>
    </citation>
    <scope>NUCLEOTIDE SEQUENCE</scope>
    <source>
        <strain evidence="2">Run_A_D11</strain>
    </source>
</reference>
<dbReference type="OrthoDB" id="6194386at2"/>
<name>W6MDT6_9GAMM</name>
<feature type="compositionally biased region" description="Basic and acidic residues" evidence="1">
    <location>
        <begin position="299"/>
        <end position="321"/>
    </location>
</feature>
<reference evidence="2" key="1">
    <citation type="submission" date="2013-07" db="EMBL/GenBank/DDBJ databases">
        <authorList>
            <person name="McIlroy S."/>
        </authorList>
    </citation>
    <scope>NUCLEOTIDE SEQUENCE [LARGE SCALE GENOMIC DNA]</scope>
    <source>
        <strain evidence="2">Run_A_D11</strain>
    </source>
</reference>
<feature type="compositionally biased region" description="Basic and acidic residues" evidence="1">
    <location>
        <begin position="166"/>
        <end position="185"/>
    </location>
</feature>
<dbReference type="CDD" id="cd17467">
    <property type="entry name" value="T3SS_YscP_C"/>
    <property type="match status" value="1"/>
</dbReference>
<protein>
    <submittedName>
        <fullName evidence="2">Uncharacterized protein</fullName>
    </submittedName>
</protein>
<dbReference type="RefSeq" id="WP_048674156.1">
    <property type="nucleotide sequence ID" value="NZ_CBTJ020000057.1"/>
</dbReference>
<keyword evidence="3" id="KW-1185">Reference proteome</keyword>
<organism evidence="2 3">
    <name type="scientific">Candidatus Competibacter denitrificans Run_A_D11</name>
    <dbReference type="NCBI Taxonomy" id="1400863"/>
    <lineage>
        <taxon>Bacteria</taxon>
        <taxon>Pseudomonadati</taxon>
        <taxon>Pseudomonadota</taxon>
        <taxon>Gammaproteobacteria</taxon>
        <taxon>Candidatus Competibacteraceae</taxon>
        <taxon>Candidatus Competibacter</taxon>
    </lineage>
</organism>
<feature type="compositionally biased region" description="Polar residues" evidence="1">
    <location>
        <begin position="10"/>
        <end position="22"/>
    </location>
</feature>
<dbReference type="STRING" id="1400863.BN873_490037"/>